<dbReference type="AlphaFoldDB" id="A0A139I8Z6"/>
<protein>
    <submittedName>
        <fullName evidence="1">Uncharacterized protein</fullName>
    </submittedName>
</protein>
<accession>A0A139I8Z6</accession>
<dbReference type="Proteomes" id="UP000073492">
    <property type="component" value="Unassembled WGS sequence"/>
</dbReference>
<keyword evidence="2" id="KW-1185">Reference proteome</keyword>
<organism evidence="1 2">
    <name type="scientific">Pseudocercospora musae</name>
    <dbReference type="NCBI Taxonomy" id="113226"/>
    <lineage>
        <taxon>Eukaryota</taxon>
        <taxon>Fungi</taxon>
        <taxon>Dikarya</taxon>
        <taxon>Ascomycota</taxon>
        <taxon>Pezizomycotina</taxon>
        <taxon>Dothideomycetes</taxon>
        <taxon>Dothideomycetidae</taxon>
        <taxon>Mycosphaerellales</taxon>
        <taxon>Mycosphaerellaceae</taxon>
        <taxon>Pseudocercospora</taxon>
    </lineage>
</organism>
<sequence length="112" mass="12142">MYAEPGEGAARTFISPKLVKSPMKAFAAAFSPGKTSIEKTDTRNDEPHDEATEDQVDIVIFEAGILSIHVYLQRIATTWLGRVELRLGGCQCLASSVALQSWSLTTTNSAIL</sequence>
<proteinExistence type="predicted"/>
<comment type="caution">
    <text evidence="1">The sequence shown here is derived from an EMBL/GenBank/DDBJ whole genome shotgun (WGS) entry which is preliminary data.</text>
</comment>
<evidence type="ECO:0000313" key="1">
    <source>
        <dbReference type="EMBL" id="KXT11221.1"/>
    </source>
</evidence>
<name>A0A139I8Z6_9PEZI</name>
<reference evidence="1 2" key="1">
    <citation type="submission" date="2015-07" db="EMBL/GenBank/DDBJ databases">
        <title>Comparative genomics of the Sigatoka disease complex on banana suggests a link between parallel evolutionary changes in Pseudocercospora fijiensis and Pseudocercospora eumusae and increased virulence on the banana host.</title>
        <authorList>
            <person name="Chang T.-C."/>
            <person name="Salvucci A."/>
            <person name="Crous P.W."/>
            <person name="Stergiopoulos I."/>
        </authorList>
    </citation>
    <scope>NUCLEOTIDE SEQUENCE [LARGE SCALE GENOMIC DNA]</scope>
    <source>
        <strain evidence="1 2">CBS 116634</strain>
    </source>
</reference>
<dbReference type="EMBL" id="LFZO01000214">
    <property type="protein sequence ID" value="KXT11220.1"/>
    <property type="molecule type" value="Genomic_DNA"/>
</dbReference>
<gene>
    <name evidence="1" type="ORF">AC579_5564</name>
</gene>
<dbReference type="EMBL" id="LFZO01000214">
    <property type="protein sequence ID" value="KXT11221.1"/>
    <property type="molecule type" value="Genomic_DNA"/>
</dbReference>
<evidence type="ECO:0000313" key="2">
    <source>
        <dbReference type="Proteomes" id="UP000073492"/>
    </source>
</evidence>